<dbReference type="STRING" id="583355.Caka_2533"/>
<feature type="chain" id="PRO_5003071663" description="Lipoprotein" evidence="1">
    <location>
        <begin position="22"/>
        <end position="48"/>
    </location>
</feature>
<dbReference type="RefSeq" id="WP_013044271.1">
    <property type="nucleotide sequence ID" value="NC_014008.1"/>
</dbReference>
<proteinExistence type="predicted"/>
<name>D5EP39_CORAD</name>
<reference evidence="2 3" key="1">
    <citation type="journal article" date="2010" name="Stand. Genomic Sci.">
        <title>Complete genome sequence of Coraliomargarita akajimensis type strain (04OKA010-24).</title>
        <authorList>
            <person name="Mavromatis K."/>
            <person name="Abt B."/>
            <person name="Brambilla E."/>
            <person name="Lapidus A."/>
            <person name="Copeland A."/>
            <person name="Deshpande S."/>
            <person name="Nolan M."/>
            <person name="Lucas S."/>
            <person name="Tice H."/>
            <person name="Cheng J.F."/>
            <person name="Han C."/>
            <person name="Detter J.C."/>
            <person name="Woyke T."/>
            <person name="Goodwin L."/>
            <person name="Pitluck S."/>
            <person name="Held B."/>
            <person name="Brettin T."/>
            <person name="Tapia R."/>
            <person name="Ivanova N."/>
            <person name="Mikhailova N."/>
            <person name="Pati A."/>
            <person name="Liolios K."/>
            <person name="Chen A."/>
            <person name="Palaniappan K."/>
            <person name="Land M."/>
            <person name="Hauser L."/>
            <person name="Chang Y.J."/>
            <person name="Jeffries C.D."/>
            <person name="Rohde M."/>
            <person name="Goker M."/>
            <person name="Bristow J."/>
            <person name="Eisen J.A."/>
            <person name="Markowitz V."/>
            <person name="Hugenholtz P."/>
            <person name="Klenk H.P."/>
            <person name="Kyrpides N.C."/>
        </authorList>
    </citation>
    <scope>NUCLEOTIDE SEQUENCE [LARGE SCALE GENOMIC DNA]</scope>
    <source>
        <strain evidence="3">DSM 45221 / IAM 15411 / JCM 23193 / KCTC 12865</strain>
    </source>
</reference>
<keyword evidence="1" id="KW-0732">Signal</keyword>
<dbReference type="PROSITE" id="PS51257">
    <property type="entry name" value="PROKAR_LIPOPROTEIN"/>
    <property type="match status" value="1"/>
</dbReference>
<gene>
    <name evidence="2" type="ordered locus">Caka_2533</name>
</gene>
<feature type="signal peptide" evidence="1">
    <location>
        <begin position="1"/>
        <end position="21"/>
    </location>
</feature>
<evidence type="ECO:0000313" key="2">
    <source>
        <dbReference type="EMBL" id="ADE55549.1"/>
    </source>
</evidence>
<organism evidence="2 3">
    <name type="scientific">Coraliomargarita akajimensis (strain DSM 45221 / IAM 15411 / JCM 23193 / KCTC 12865 / 04OKA010-24)</name>
    <dbReference type="NCBI Taxonomy" id="583355"/>
    <lineage>
        <taxon>Bacteria</taxon>
        <taxon>Pseudomonadati</taxon>
        <taxon>Verrucomicrobiota</taxon>
        <taxon>Opitutia</taxon>
        <taxon>Puniceicoccales</taxon>
        <taxon>Coraliomargaritaceae</taxon>
        <taxon>Coraliomargarita</taxon>
    </lineage>
</organism>
<dbReference type="EMBL" id="CP001998">
    <property type="protein sequence ID" value="ADE55549.1"/>
    <property type="molecule type" value="Genomic_DNA"/>
</dbReference>
<keyword evidence="3" id="KW-1185">Reference proteome</keyword>
<accession>D5EP39</accession>
<sequence length="48" mass="5294">MRKSKCFIPLAIILGASLLLAGCGTRSYSDNGVQVQQKRSVTDYIPFF</sequence>
<evidence type="ECO:0000256" key="1">
    <source>
        <dbReference type="SAM" id="SignalP"/>
    </source>
</evidence>
<dbReference type="AlphaFoldDB" id="D5EP39"/>
<dbReference type="KEGG" id="caa:Caka_2533"/>
<evidence type="ECO:0008006" key="4">
    <source>
        <dbReference type="Google" id="ProtNLM"/>
    </source>
</evidence>
<protein>
    <recommendedName>
        <fullName evidence="4">Lipoprotein</fullName>
    </recommendedName>
</protein>
<dbReference type="HOGENOM" id="CLU_3151727_0_0_0"/>
<evidence type="ECO:0000313" key="3">
    <source>
        <dbReference type="Proteomes" id="UP000000925"/>
    </source>
</evidence>
<dbReference type="Proteomes" id="UP000000925">
    <property type="component" value="Chromosome"/>
</dbReference>